<dbReference type="AlphaFoldDB" id="A0A0M0L9K0"/>
<dbReference type="InterPro" id="IPR001087">
    <property type="entry name" value="GDSL"/>
</dbReference>
<dbReference type="Gene3D" id="3.40.50.1110">
    <property type="entry name" value="SGNH hydrolase"/>
    <property type="match status" value="1"/>
</dbReference>
<protein>
    <submittedName>
        <fullName evidence="1">GDSL family lipase</fullName>
    </submittedName>
</protein>
<dbReference type="GeneID" id="301138231"/>
<keyword evidence="2" id="KW-1185">Reference proteome</keyword>
<dbReference type="PATRIC" id="fig|263475.3.peg.2693"/>
<dbReference type="InterPro" id="IPR036514">
    <property type="entry name" value="SGNH_hydro_sf"/>
</dbReference>
<organism evidence="1 2">
    <name type="scientific">Viridibacillus arvi</name>
    <dbReference type="NCBI Taxonomy" id="263475"/>
    <lineage>
        <taxon>Bacteria</taxon>
        <taxon>Bacillati</taxon>
        <taxon>Bacillota</taxon>
        <taxon>Bacilli</taxon>
        <taxon>Bacillales</taxon>
        <taxon>Caryophanaceae</taxon>
        <taxon>Viridibacillus</taxon>
    </lineage>
</organism>
<dbReference type="OrthoDB" id="388542at2"/>
<dbReference type="RefSeq" id="WP_053418645.1">
    <property type="nucleotide sequence ID" value="NZ_LILB01000008.1"/>
</dbReference>
<reference evidence="2" key="1">
    <citation type="submission" date="2015-08" db="EMBL/GenBank/DDBJ databases">
        <title>Fjat-10028 dsm 16317.</title>
        <authorList>
            <person name="Liu B."/>
            <person name="Wang J."/>
            <person name="Zhu Y."/>
            <person name="Liu G."/>
            <person name="Chen Q."/>
            <person name="Chen Z."/>
            <person name="Lan J."/>
            <person name="Che J."/>
            <person name="Ge C."/>
            <person name="Shi H."/>
            <person name="Pan Z."/>
            <person name="Liu X."/>
        </authorList>
    </citation>
    <scope>NUCLEOTIDE SEQUENCE [LARGE SCALE GENOMIC DNA]</scope>
    <source>
        <strain evidence="2">DSM 16317</strain>
    </source>
</reference>
<dbReference type="EMBL" id="LILB01000008">
    <property type="protein sequence ID" value="KOO47771.1"/>
    <property type="molecule type" value="Genomic_DNA"/>
</dbReference>
<name>A0A0M0L9K0_9BACL</name>
<evidence type="ECO:0000313" key="1">
    <source>
        <dbReference type="EMBL" id="KOO47771.1"/>
    </source>
</evidence>
<dbReference type="Proteomes" id="UP000036867">
    <property type="component" value="Unassembled WGS sequence"/>
</dbReference>
<accession>A0A0M0L9K0</accession>
<evidence type="ECO:0000313" key="2">
    <source>
        <dbReference type="Proteomes" id="UP000036867"/>
    </source>
</evidence>
<dbReference type="SUPFAM" id="SSF52266">
    <property type="entry name" value="SGNH hydrolase"/>
    <property type="match status" value="1"/>
</dbReference>
<dbReference type="Pfam" id="PF00657">
    <property type="entry name" value="Lipase_GDSL"/>
    <property type="match status" value="1"/>
</dbReference>
<comment type="caution">
    <text evidence="1">The sequence shown here is derived from an EMBL/GenBank/DDBJ whole genome shotgun (WGS) entry which is preliminary data.</text>
</comment>
<sequence>MEIGLIGDSLTEGRPGVSFFNILKSKYPDITFVNLGKPGESTKSLFTRLTKTTLDTDYDLSFLWIGVNDVYSKLLSVQAQPVAKDHEEIEEYYRKVLEFVLASANKVIVVTPALVGENVTSTSNKEIKELSVLIESISSEHENVSCLNLRSVFEGYLDKVDSSDYISTKVMRVMKDVLLYKKLSRIDALSEKRGLHFTLEGIHLNSKGAQIVADAYSFLIDQFIIDEKEVRDGEPYEV</sequence>
<proteinExistence type="predicted"/>
<dbReference type="GO" id="GO:0016788">
    <property type="term" value="F:hydrolase activity, acting on ester bonds"/>
    <property type="evidence" value="ECO:0007669"/>
    <property type="project" value="InterPro"/>
</dbReference>
<gene>
    <name evidence="1" type="ORF">AMD00_19225</name>
</gene>
<dbReference type="STRING" id="263475.AMD00_19225"/>